<dbReference type="EMBL" id="OVEO01000006">
    <property type="protein sequence ID" value="SPQ96563.1"/>
    <property type="molecule type" value="Genomic_DNA"/>
</dbReference>
<dbReference type="Proteomes" id="UP000290189">
    <property type="component" value="Unassembled WGS sequence"/>
</dbReference>
<dbReference type="GO" id="GO:1990414">
    <property type="term" value="P:replication-born double-strand break repair via sister chromatid exchange"/>
    <property type="evidence" value="ECO:0007669"/>
    <property type="project" value="TreeGrafter"/>
</dbReference>
<accession>A0A0G4J2K9</accession>
<evidence type="ECO:0000256" key="3">
    <source>
        <dbReference type="ARBA" id="ARBA00023242"/>
    </source>
</evidence>
<dbReference type="InterPro" id="IPR039781">
    <property type="entry name" value="Rad21/Rec8-like"/>
</dbReference>
<evidence type="ECO:0000259" key="6">
    <source>
        <dbReference type="Pfam" id="PF04825"/>
    </source>
</evidence>
<evidence type="ECO:0000256" key="1">
    <source>
        <dbReference type="ARBA" id="ARBA00004123"/>
    </source>
</evidence>
<dbReference type="InterPro" id="IPR023093">
    <property type="entry name" value="ScpA-like_C"/>
</dbReference>
<dbReference type="InterPro" id="IPR006909">
    <property type="entry name" value="Rad21/Rec8_C_eu"/>
</dbReference>
<dbReference type="OrthoDB" id="10071381at2759"/>
<dbReference type="GO" id="GO:0007062">
    <property type="term" value="P:sister chromatid cohesion"/>
    <property type="evidence" value="ECO:0007669"/>
    <property type="project" value="InterPro"/>
</dbReference>
<dbReference type="STRING" id="37360.A0A0G4J2K9"/>
<dbReference type="Proteomes" id="UP000039324">
    <property type="component" value="Unassembled WGS sequence"/>
</dbReference>
<evidence type="ECO:0000256" key="2">
    <source>
        <dbReference type="ARBA" id="ARBA00009870"/>
    </source>
</evidence>
<feature type="region of interest" description="Disordered" evidence="4">
    <location>
        <begin position="376"/>
        <end position="402"/>
    </location>
</feature>
<sequence length="548" mass="60333">MFFSSLLFTKRGSLAKVWLAAHHQDKRLSKTVVLTTNIEECSHELCEPAAPLALRLSGQLLLGVCRIYQRKVKYLQEDAQEALTKIKLSFRGGAGAGALLELPSTAAAAAQVTLLETAEELDFDFAIPDIPLNRLEQLYEEEDRHEIARAADITLDEEDMYLMRAAQAERARRYEEPSADILYGPEEEDLIAMAPLGEEEAFLYEPIEVPREAAVPPGEAEEVVGLHVPEKVAPVPEPLEIEHEPMPIEIEHEVSTIPETLEAPSVELGVGPEFEEEAPVRIGVRRGGVKRARGERYDAETQLSSRELAPQDTTPFVVESHGVIEPGHGPARAVHVSPGTLPDWLAKSSVQTLAPHLASYLSSCFISAPAARPEIPPPKAEGEGVPPEEAMLEGPPEVYEELPPPVHEEEYEAMPLPEYQPEEYEAEEIPRPETRDIDEVLLAPAEEVPGVQPPEGQPAFAGWSDRTIKMFYALRGRLTDATPSTTLQTLIEGKSRSTAAAIFLETLVLKTHDYIDIAQSEPYGDIAITRSSRFDEEVPGEIQQPVSA</sequence>
<geneLocation type="mitochondrion" evidence="8"/>
<evidence type="ECO:0008006" key="11">
    <source>
        <dbReference type="Google" id="ProtNLM"/>
    </source>
</evidence>
<dbReference type="Pfam" id="PF04825">
    <property type="entry name" value="Rad21_Rec8_N"/>
    <property type="match status" value="1"/>
</dbReference>
<keyword evidence="9" id="KW-1185">Reference proteome</keyword>
<evidence type="ECO:0000313" key="8">
    <source>
        <dbReference type="EMBL" id="SPQ96563.1"/>
    </source>
</evidence>
<reference evidence="7 9" key="1">
    <citation type="submission" date="2015-02" db="EMBL/GenBank/DDBJ databases">
        <authorList>
            <person name="Chooi Y.-H."/>
        </authorList>
    </citation>
    <scope>NUCLEOTIDE SEQUENCE [LARGE SCALE GENOMIC DNA]</scope>
    <source>
        <strain evidence="7">E3</strain>
    </source>
</reference>
<reference evidence="8 10" key="2">
    <citation type="submission" date="2018-03" db="EMBL/GenBank/DDBJ databases">
        <authorList>
            <person name="Fogelqvist J."/>
        </authorList>
    </citation>
    <scope>NUCLEOTIDE SEQUENCE [LARGE SCALE GENOMIC DNA]</scope>
</reference>
<dbReference type="InterPro" id="IPR006910">
    <property type="entry name" value="Rad21_Rec8_N"/>
</dbReference>
<feature type="domain" description="Rad21/Rec8-like protein N-terminal" evidence="6">
    <location>
        <begin position="1"/>
        <end position="94"/>
    </location>
</feature>
<comment type="subcellular location">
    <subcellularLocation>
        <location evidence="1">Nucleus</location>
    </subcellularLocation>
</comment>
<dbReference type="GO" id="GO:0003682">
    <property type="term" value="F:chromatin binding"/>
    <property type="evidence" value="ECO:0007669"/>
    <property type="project" value="TreeGrafter"/>
</dbReference>
<comment type="similarity">
    <text evidence="2">Belongs to the rad21 family.</text>
</comment>
<dbReference type="AlphaFoldDB" id="A0A0G4J2K9"/>
<name>A0A0G4J2K9_PLABS</name>
<evidence type="ECO:0000313" key="7">
    <source>
        <dbReference type="EMBL" id="CEP01868.1"/>
    </source>
</evidence>
<keyword evidence="3" id="KW-0539">Nucleus</keyword>
<evidence type="ECO:0000256" key="4">
    <source>
        <dbReference type="SAM" id="MobiDB-lite"/>
    </source>
</evidence>
<dbReference type="SUPFAM" id="SSF46785">
    <property type="entry name" value="Winged helix' DNA-binding domain"/>
    <property type="match status" value="1"/>
</dbReference>
<dbReference type="Pfam" id="PF04824">
    <property type="entry name" value="Rad21_Rec8"/>
    <property type="match status" value="1"/>
</dbReference>
<dbReference type="PANTHER" id="PTHR12585:SF69">
    <property type="entry name" value="FI11703P"/>
    <property type="match status" value="1"/>
</dbReference>
<dbReference type="InterPro" id="IPR036390">
    <property type="entry name" value="WH_DNA-bd_sf"/>
</dbReference>
<evidence type="ECO:0000313" key="10">
    <source>
        <dbReference type="Proteomes" id="UP000290189"/>
    </source>
</evidence>
<dbReference type="GO" id="GO:0008278">
    <property type="term" value="C:cohesin complex"/>
    <property type="evidence" value="ECO:0007669"/>
    <property type="project" value="InterPro"/>
</dbReference>
<evidence type="ECO:0000259" key="5">
    <source>
        <dbReference type="Pfam" id="PF04824"/>
    </source>
</evidence>
<feature type="domain" description="Rad21/Rec8-like protein C-terminal eukaryotic" evidence="5">
    <location>
        <begin position="485"/>
        <end position="534"/>
    </location>
</feature>
<gene>
    <name evidence="7" type="ORF">PBRA_008811</name>
    <name evidence="8" type="ORF">PLBR_LOCUS3778</name>
</gene>
<dbReference type="EMBL" id="CDSF01000120">
    <property type="protein sequence ID" value="CEP01868.1"/>
    <property type="molecule type" value="Genomic_DNA"/>
</dbReference>
<organism evidence="7 9">
    <name type="scientific">Plasmodiophora brassicae</name>
    <name type="common">Clubroot disease agent</name>
    <dbReference type="NCBI Taxonomy" id="37360"/>
    <lineage>
        <taxon>Eukaryota</taxon>
        <taxon>Sar</taxon>
        <taxon>Rhizaria</taxon>
        <taxon>Endomyxa</taxon>
        <taxon>Phytomyxea</taxon>
        <taxon>Plasmodiophorida</taxon>
        <taxon>Plasmodiophoridae</taxon>
        <taxon>Plasmodiophora</taxon>
    </lineage>
</organism>
<dbReference type="PANTHER" id="PTHR12585">
    <property type="entry name" value="SCC1 / RAD21 FAMILY MEMBER"/>
    <property type="match status" value="1"/>
</dbReference>
<dbReference type="Gene3D" id="1.10.10.580">
    <property type="entry name" value="Structural maintenance of chromosome 1. Chain E"/>
    <property type="match status" value="1"/>
</dbReference>
<proteinExistence type="inferred from homology"/>
<protein>
    <recommendedName>
        <fullName evidence="11">Rad21/Rec8-like protein N-terminal domain-containing protein</fullName>
    </recommendedName>
</protein>
<evidence type="ECO:0000313" key="9">
    <source>
        <dbReference type="Proteomes" id="UP000039324"/>
    </source>
</evidence>
<dbReference type="GO" id="GO:0005634">
    <property type="term" value="C:nucleus"/>
    <property type="evidence" value="ECO:0007669"/>
    <property type="project" value="UniProtKB-SubCell"/>
</dbReference>
<keyword evidence="8" id="KW-0496">Mitochondrion</keyword>
<dbReference type="OMA" id="HEDIHEM"/>